<gene>
    <name evidence="1" type="ORF">KDK67_02590</name>
</gene>
<dbReference type="RefSeq" id="WP_250867281.1">
    <property type="nucleotide sequence ID" value="NZ_JAGSOI010000006.1"/>
</dbReference>
<keyword evidence="2" id="KW-1185">Reference proteome</keyword>
<accession>A0A9E4ZD07</accession>
<dbReference type="AlphaFoldDB" id="A0A9E4ZD07"/>
<name>A0A9E4ZD07_9EURY</name>
<evidence type="ECO:0000313" key="1">
    <source>
        <dbReference type="EMBL" id="MCM1985908.1"/>
    </source>
</evidence>
<protein>
    <submittedName>
        <fullName evidence="1">Uncharacterized protein</fullName>
    </submittedName>
</protein>
<evidence type="ECO:0000313" key="2">
    <source>
        <dbReference type="Proteomes" id="UP001056766"/>
    </source>
</evidence>
<organism evidence="1 2">
    <name type="scientific">Methanococcoides seepicolus</name>
    <dbReference type="NCBI Taxonomy" id="2828780"/>
    <lineage>
        <taxon>Archaea</taxon>
        <taxon>Methanobacteriati</taxon>
        <taxon>Methanobacteriota</taxon>
        <taxon>Stenosarchaea group</taxon>
        <taxon>Methanomicrobia</taxon>
        <taxon>Methanosarcinales</taxon>
        <taxon>Methanosarcinaceae</taxon>
        <taxon>Methanococcoides</taxon>
    </lineage>
</organism>
<proteinExistence type="predicted"/>
<reference evidence="1" key="1">
    <citation type="journal article" date="2021" name="mSystems">
        <title>Bacteria and Archaea Synergistically Convert Glycine Betaine to Biogenic Methane in the Formosa Cold Seep of the South China Sea.</title>
        <authorList>
            <person name="Li L."/>
            <person name="Zhang W."/>
            <person name="Zhang S."/>
            <person name="Song L."/>
            <person name="Sun Q."/>
            <person name="Zhang H."/>
            <person name="Xiang H."/>
            <person name="Dong X."/>
        </authorList>
    </citation>
    <scope>NUCLEOTIDE SEQUENCE</scope>
    <source>
        <strain evidence="1">LLY</strain>
    </source>
</reference>
<dbReference type="EMBL" id="JAGSOI010000006">
    <property type="protein sequence ID" value="MCM1985908.1"/>
    <property type="molecule type" value="Genomic_DNA"/>
</dbReference>
<reference evidence="1" key="2">
    <citation type="submission" date="2021-04" db="EMBL/GenBank/DDBJ databases">
        <authorList>
            <person name="Dong X."/>
        </authorList>
    </citation>
    <scope>NUCLEOTIDE SEQUENCE</scope>
    <source>
        <strain evidence="1">LLY</strain>
    </source>
</reference>
<comment type="caution">
    <text evidence="1">The sequence shown here is derived from an EMBL/GenBank/DDBJ whole genome shotgun (WGS) entry which is preliminary data.</text>
</comment>
<dbReference type="Proteomes" id="UP001056766">
    <property type="component" value="Unassembled WGS sequence"/>
</dbReference>
<sequence length="248" mass="26677">MKNTYIPLLVLTVLAAITAGAMIMNADADEKILIDEGGLEAENSPAVDGGNNDELQPLNTIATIIGIETWDSTTVLLLDQDESDIGEGYPCDIYLKIGQETTIKDSNGNELTIEYLENGTRIEAYYGPATTRSLPPQSGAVSIVVLDEDEKPGILQPVKTLGTILGTEKWTSSTMILLDEDDVEIGEGYPCDIYLSIGQETTITDSNGNELTIEDLTEGTRIEAYYGPMVTASLPPQSGTLKIVVLLE</sequence>